<comment type="caution">
    <text evidence="1">The sequence shown here is derived from an EMBL/GenBank/DDBJ whole genome shotgun (WGS) entry which is preliminary data.</text>
</comment>
<proteinExistence type="predicted"/>
<protein>
    <submittedName>
        <fullName evidence="1">Uncharacterized protein</fullName>
    </submittedName>
</protein>
<name>A0A392RT02_9FABA</name>
<reference evidence="1 2" key="1">
    <citation type="journal article" date="2018" name="Front. Plant Sci.">
        <title>Red Clover (Trifolium pratense) and Zigzag Clover (T. medium) - A Picture of Genomic Similarities and Differences.</title>
        <authorList>
            <person name="Dluhosova J."/>
            <person name="Istvanek J."/>
            <person name="Nedelnik J."/>
            <person name="Repkova J."/>
        </authorList>
    </citation>
    <scope>NUCLEOTIDE SEQUENCE [LARGE SCALE GENOMIC DNA]</scope>
    <source>
        <strain evidence="2">cv. 10/8</strain>
        <tissue evidence="1">Leaf</tissue>
    </source>
</reference>
<keyword evidence="2" id="KW-1185">Reference proteome</keyword>
<dbReference type="EMBL" id="LXQA010259055">
    <property type="protein sequence ID" value="MCI38725.1"/>
    <property type="molecule type" value="Genomic_DNA"/>
</dbReference>
<feature type="non-terminal residue" evidence="1">
    <location>
        <position position="86"/>
    </location>
</feature>
<accession>A0A392RT02</accession>
<dbReference type="Proteomes" id="UP000265520">
    <property type="component" value="Unassembled WGS sequence"/>
</dbReference>
<evidence type="ECO:0000313" key="1">
    <source>
        <dbReference type="EMBL" id="MCI38725.1"/>
    </source>
</evidence>
<sequence length="86" mass="9308">MAATLNGGGGFLFCCKSVPVKAATVNGGGSLSCCRICCFTSILCSPYSVAGSVDTVQWIWELMDWSNDIIDKKFVGLWTYFMAYAE</sequence>
<evidence type="ECO:0000313" key="2">
    <source>
        <dbReference type="Proteomes" id="UP000265520"/>
    </source>
</evidence>
<organism evidence="1 2">
    <name type="scientific">Trifolium medium</name>
    <dbReference type="NCBI Taxonomy" id="97028"/>
    <lineage>
        <taxon>Eukaryota</taxon>
        <taxon>Viridiplantae</taxon>
        <taxon>Streptophyta</taxon>
        <taxon>Embryophyta</taxon>
        <taxon>Tracheophyta</taxon>
        <taxon>Spermatophyta</taxon>
        <taxon>Magnoliopsida</taxon>
        <taxon>eudicotyledons</taxon>
        <taxon>Gunneridae</taxon>
        <taxon>Pentapetalae</taxon>
        <taxon>rosids</taxon>
        <taxon>fabids</taxon>
        <taxon>Fabales</taxon>
        <taxon>Fabaceae</taxon>
        <taxon>Papilionoideae</taxon>
        <taxon>50 kb inversion clade</taxon>
        <taxon>NPAAA clade</taxon>
        <taxon>Hologalegina</taxon>
        <taxon>IRL clade</taxon>
        <taxon>Trifolieae</taxon>
        <taxon>Trifolium</taxon>
    </lineage>
</organism>
<dbReference type="AlphaFoldDB" id="A0A392RT02"/>